<feature type="domain" description="DUF7392" evidence="1">
    <location>
        <begin position="162"/>
        <end position="279"/>
    </location>
</feature>
<accession>A0AA35ZJR1</accession>
<dbReference type="PANTHER" id="PTHR38226:SF3">
    <property type="entry name" value="(WILD MALAYSIAN BANANA) HYPOTHETICAL PROTEIN"/>
    <property type="match status" value="1"/>
</dbReference>
<dbReference type="PANTHER" id="PTHR38226">
    <property type="entry name" value="(WILD MALAYSIAN BANANA) HYPOTHETICAL PROTEIN"/>
    <property type="match status" value="1"/>
</dbReference>
<proteinExistence type="predicted"/>
<dbReference type="Proteomes" id="UP001177003">
    <property type="component" value="Chromosome 7"/>
</dbReference>
<evidence type="ECO:0000313" key="2">
    <source>
        <dbReference type="EMBL" id="CAI9292912.1"/>
    </source>
</evidence>
<evidence type="ECO:0000313" key="3">
    <source>
        <dbReference type="Proteomes" id="UP001177003"/>
    </source>
</evidence>
<dbReference type="Pfam" id="PF24118">
    <property type="entry name" value="DUF7392"/>
    <property type="match status" value="1"/>
</dbReference>
<protein>
    <recommendedName>
        <fullName evidence="1">DUF7392 domain-containing protein</fullName>
    </recommendedName>
</protein>
<dbReference type="EMBL" id="OX465083">
    <property type="protein sequence ID" value="CAI9292912.1"/>
    <property type="molecule type" value="Genomic_DNA"/>
</dbReference>
<name>A0AA35ZJR1_LACSI</name>
<reference evidence="2" key="1">
    <citation type="submission" date="2023-04" db="EMBL/GenBank/DDBJ databases">
        <authorList>
            <person name="Vijverberg K."/>
            <person name="Xiong W."/>
            <person name="Schranz E."/>
        </authorList>
    </citation>
    <scope>NUCLEOTIDE SEQUENCE</scope>
</reference>
<keyword evidence="3" id="KW-1185">Reference proteome</keyword>
<gene>
    <name evidence="2" type="ORF">LSALG_LOCUS31952</name>
</gene>
<evidence type="ECO:0000259" key="1">
    <source>
        <dbReference type="Pfam" id="PF24118"/>
    </source>
</evidence>
<dbReference type="InterPro" id="IPR055816">
    <property type="entry name" value="DUF7392"/>
</dbReference>
<sequence length="313" mass="35997">MEAKKPNATRRAFLYGIQRPVVSSAHPFCWSNYPPFAISSFYISFTILFRSNITNYTPKHTHTHMACFMPFTNKNLDIFICVFRPTVAIIDDLVDALKQFSFFTERLGCIHSSIFNSIHGNMIIWYGAWIKRSDENKELLHEALLLALTNLQSMAVLLDHDFMVAYGGEVRDGSPAAKFSTGDIVCFNTIHLLSDTKMNKMNDQDFVYTCFSVFQSYFHKMNGTVAGVCLKYESISTVINFYVWKNLQSCYSFALNSDNREILQNCFHDATVFMKYDVFKVVYVSADDVSSFQYYPPHKLLENQALEVVKDLE</sequence>
<organism evidence="2 3">
    <name type="scientific">Lactuca saligna</name>
    <name type="common">Willowleaf lettuce</name>
    <dbReference type="NCBI Taxonomy" id="75948"/>
    <lineage>
        <taxon>Eukaryota</taxon>
        <taxon>Viridiplantae</taxon>
        <taxon>Streptophyta</taxon>
        <taxon>Embryophyta</taxon>
        <taxon>Tracheophyta</taxon>
        <taxon>Spermatophyta</taxon>
        <taxon>Magnoliopsida</taxon>
        <taxon>eudicotyledons</taxon>
        <taxon>Gunneridae</taxon>
        <taxon>Pentapetalae</taxon>
        <taxon>asterids</taxon>
        <taxon>campanulids</taxon>
        <taxon>Asterales</taxon>
        <taxon>Asteraceae</taxon>
        <taxon>Cichorioideae</taxon>
        <taxon>Cichorieae</taxon>
        <taxon>Lactucinae</taxon>
        <taxon>Lactuca</taxon>
    </lineage>
</organism>
<dbReference type="AlphaFoldDB" id="A0AA35ZJR1"/>